<proteinExistence type="predicted"/>
<dbReference type="AlphaFoldDB" id="E9H036"/>
<evidence type="ECO:0008006" key="3">
    <source>
        <dbReference type="Google" id="ProtNLM"/>
    </source>
</evidence>
<dbReference type="PANTHER" id="PTHR46670">
    <property type="entry name" value="ENDO/EXONUCLEASE/PHOSPHATASE DOMAIN-CONTAINING PROTEIN"/>
    <property type="match status" value="1"/>
</dbReference>
<dbReference type="KEGG" id="dpx:DAPPUDRAFT_108403"/>
<dbReference type="InterPro" id="IPR036691">
    <property type="entry name" value="Endo/exonu/phosph_ase_sf"/>
</dbReference>
<dbReference type="Gene3D" id="3.60.10.10">
    <property type="entry name" value="Endonuclease/exonuclease/phosphatase"/>
    <property type="match status" value="1"/>
</dbReference>
<gene>
    <name evidence="1" type="ORF">DAPPUDRAFT_108403</name>
</gene>
<dbReference type="STRING" id="6669.E9H036"/>
<dbReference type="PANTHER" id="PTHR46670:SF3">
    <property type="entry name" value="ENDONUCLEASE_EXONUCLEASE_PHOSPHATASE DOMAIN-CONTAINING PROTEIN"/>
    <property type="match status" value="1"/>
</dbReference>
<dbReference type="Proteomes" id="UP000000305">
    <property type="component" value="Unassembled WGS sequence"/>
</dbReference>
<reference evidence="1 2" key="1">
    <citation type="journal article" date="2011" name="Science">
        <title>The ecoresponsive genome of Daphnia pulex.</title>
        <authorList>
            <person name="Colbourne J.K."/>
            <person name="Pfrender M.E."/>
            <person name="Gilbert D."/>
            <person name="Thomas W.K."/>
            <person name="Tucker A."/>
            <person name="Oakley T.H."/>
            <person name="Tokishita S."/>
            <person name="Aerts A."/>
            <person name="Arnold G.J."/>
            <person name="Basu M.K."/>
            <person name="Bauer D.J."/>
            <person name="Caceres C.E."/>
            <person name="Carmel L."/>
            <person name="Casola C."/>
            <person name="Choi J.H."/>
            <person name="Detter J.C."/>
            <person name="Dong Q."/>
            <person name="Dusheyko S."/>
            <person name="Eads B.D."/>
            <person name="Frohlich T."/>
            <person name="Geiler-Samerotte K.A."/>
            <person name="Gerlach D."/>
            <person name="Hatcher P."/>
            <person name="Jogdeo S."/>
            <person name="Krijgsveld J."/>
            <person name="Kriventseva E.V."/>
            <person name="Kultz D."/>
            <person name="Laforsch C."/>
            <person name="Lindquist E."/>
            <person name="Lopez J."/>
            <person name="Manak J.R."/>
            <person name="Muller J."/>
            <person name="Pangilinan J."/>
            <person name="Patwardhan R.P."/>
            <person name="Pitluck S."/>
            <person name="Pritham E.J."/>
            <person name="Rechtsteiner A."/>
            <person name="Rho M."/>
            <person name="Rogozin I.B."/>
            <person name="Sakarya O."/>
            <person name="Salamov A."/>
            <person name="Schaack S."/>
            <person name="Shapiro H."/>
            <person name="Shiga Y."/>
            <person name="Skalitzky C."/>
            <person name="Smith Z."/>
            <person name="Souvorov A."/>
            <person name="Sung W."/>
            <person name="Tang Z."/>
            <person name="Tsuchiya D."/>
            <person name="Tu H."/>
            <person name="Vos H."/>
            <person name="Wang M."/>
            <person name="Wolf Y.I."/>
            <person name="Yamagata H."/>
            <person name="Yamada T."/>
            <person name="Ye Y."/>
            <person name="Shaw J.R."/>
            <person name="Andrews J."/>
            <person name="Crease T.J."/>
            <person name="Tang H."/>
            <person name="Lucas S.M."/>
            <person name="Robertson H.M."/>
            <person name="Bork P."/>
            <person name="Koonin E.V."/>
            <person name="Zdobnov E.M."/>
            <person name="Grigoriev I.V."/>
            <person name="Lynch M."/>
            <person name="Boore J.L."/>
        </authorList>
    </citation>
    <scope>NUCLEOTIDE SEQUENCE [LARGE SCALE GENOMIC DNA]</scope>
</reference>
<name>E9H036_DAPPU</name>
<keyword evidence="2" id="KW-1185">Reference proteome</keyword>
<protein>
    <recommendedName>
        <fullName evidence="3">Endonuclease/exonuclease/phosphatase domain-containing protein</fullName>
    </recommendedName>
</protein>
<sequence>MSRQQLLTTIRSMLIPPILPKALLFTIRFHGIARTPPTKRGRRGGKSAQASYSRAKQFLHCSLVNARSLLSRSHIVQHHIIENNLDFVAITESWLPVEGGDEILRGTCPAGYSGLHVPRTDRRGGGVAVIYRNTWYPSVNQPLRPKKTVEFRKTKSIDFNSFISVENISDSVSNMY</sequence>
<accession>E9H036</accession>
<dbReference type="PhylomeDB" id="E9H036"/>
<dbReference type="HOGENOM" id="CLU_1526747_0_0_1"/>
<dbReference type="SUPFAM" id="SSF56219">
    <property type="entry name" value="DNase I-like"/>
    <property type="match status" value="1"/>
</dbReference>
<dbReference type="InParanoid" id="E9H036"/>
<organism evidence="1 2">
    <name type="scientific">Daphnia pulex</name>
    <name type="common">Water flea</name>
    <dbReference type="NCBI Taxonomy" id="6669"/>
    <lineage>
        <taxon>Eukaryota</taxon>
        <taxon>Metazoa</taxon>
        <taxon>Ecdysozoa</taxon>
        <taxon>Arthropoda</taxon>
        <taxon>Crustacea</taxon>
        <taxon>Branchiopoda</taxon>
        <taxon>Diplostraca</taxon>
        <taxon>Cladocera</taxon>
        <taxon>Anomopoda</taxon>
        <taxon>Daphniidae</taxon>
        <taxon>Daphnia</taxon>
    </lineage>
</organism>
<dbReference type="EMBL" id="GL732579">
    <property type="protein sequence ID" value="EFX74950.1"/>
    <property type="molecule type" value="Genomic_DNA"/>
</dbReference>
<evidence type="ECO:0000313" key="1">
    <source>
        <dbReference type="EMBL" id="EFX74950.1"/>
    </source>
</evidence>
<evidence type="ECO:0000313" key="2">
    <source>
        <dbReference type="Proteomes" id="UP000000305"/>
    </source>
</evidence>
<dbReference type="OrthoDB" id="6287244at2759"/>